<dbReference type="Gene3D" id="3.40.50.300">
    <property type="entry name" value="P-loop containing nucleotide triphosphate hydrolases"/>
    <property type="match status" value="2"/>
</dbReference>
<dbReference type="InterPro" id="IPR027417">
    <property type="entry name" value="P-loop_NTPase"/>
</dbReference>
<dbReference type="AlphaFoldDB" id="A0A9X4ML14"/>
<keyword evidence="1" id="KW-0175">Coiled coil</keyword>
<evidence type="ECO:0000256" key="1">
    <source>
        <dbReference type="SAM" id="Coils"/>
    </source>
</evidence>
<reference evidence="3" key="2">
    <citation type="submission" date="2022-10" db="EMBL/GenBank/DDBJ databases">
        <authorList>
            <person name="Aronson H.S."/>
        </authorList>
    </citation>
    <scope>NUCLEOTIDE SEQUENCE</scope>
    <source>
        <strain evidence="3">RS19-109</strain>
    </source>
</reference>
<dbReference type="Proteomes" id="UP001154240">
    <property type="component" value="Unassembled WGS sequence"/>
</dbReference>
<gene>
    <name evidence="3" type="ORF">OLX77_11425</name>
</gene>
<proteinExistence type="predicted"/>
<dbReference type="EMBL" id="JAPHEH010000001">
    <property type="protein sequence ID" value="MDG4476764.1"/>
    <property type="molecule type" value="Genomic_DNA"/>
</dbReference>
<keyword evidence="4" id="KW-1185">Reference proteome</keyword>
<feature type="coiled-coil region" evidence="1">
    <location>
        <begin position="380"/>
        <end position="407"/>
    </location>
</feature>
<organism evidence="3 4">
    <name type="scientific">Thiovibrio frasassiensis</name>
    <dbReference type="NCBI Taxonomy" id="2984131"/>
    <lineage>
        <taxon>Bacteria</taxon>
        <taxon>Pseudomonadati</taxon>
        <taxon>Thermodesulfobacteriota</taxon>
        <taxon>Desulfobulbia</taxon>
        <taxon>Desulfobulbales</taxon>
        <taxon>Thiovibrionaceae</taxon>
        <taxon>Thiovibrio</taxon>
    </lineage>
</organism>
<dbReference type="PANTHER" id="PTHR41259">
    <property type="entry name" value="DOUBLE-STRAND BREAK REPAIR RAD50 ATPASE, PUTATIVE-RELATED"/>
    <property type="match status" value="1"/>
</dbReference>
<dbReference type="PANTHER" id="PTHR41259:SF1">
    <property type="entry name" value="DOUBLE-STRAND BREAK REPAIR RAD50 ATPASE, PUTATIVE-RELATED"/>
    <property type="match status" value="1"/>
</dbReference>
<evidence type="ECO:0000259" key="2">
    <source>
        <dbReference type="Pfam" id="PF13514"/>
    </source>
</evidence>
<accession>A0A9X4ML14</accession>
<dbReference type="SUPFAM" id="SSF52540">
    <property type="entry name" value="P-loop containing nucleoside triphosphate hydrolases"/>
    <property type="match status" value="1"/>
</dbReference>
<feature type="coiled-coil region" evidence="1">
    <location>
        <begin position="857"/>
        <end position="914"/>
    </location>
</feature>
<dbReference type="InterPro" id="IPR038734">
    <property type="entry name" value="YhaN_AAA"/>
</dbReference>
<reference evidence="3" key="1">
    <citation type="journal article" date="2022" name="bioRxiv">
        <title>Thiovibrio frasassiensisgen. nov., sp. nov., an autotrophic, elemental sulfur disproportionating bacterium isolated from sulfidic karst sediment, and proposal of Thiovibrionaceae fam. nov.</title>
        <authorList>
            <person name="Aronson H."/>
            <person name="Thomas C."/>
            <person name="Bhattacharyya M."/>
            <person name="Eckstein S."/>
            <person name="Jensen S."/>
            <person name="Barco R."/>
            <person name="Macalady J."/>
            <person name="Amend J."/>
        </authorList>
    </citation>
    <scope>NUCLEOTIDE SEQUENCE</scope>
    <source>
        <strain evidence="3">RS19-109</strain>
    </source>
</reference>
<evidence type="ECO:0000313" key="3">
    <source>
        <dbReference type="EMBL" id="MDG4476764.1"/>
    </source>
</evidence>
<dbReference type="Pfam" id="PF13514">
    <property type="entry name" value="AAA_27"/>
    <property type="match status" value="1"/>
</dbReference>
<sequence>MRISRLELKAFARFSDHTLELGPGLHIVYGPNEAGKSSTLRALKAWLFGFPERTHDNFRHANDQLLVGGCLRAEDGRELAFYRRKKRKADVLDCEGKPLEPGALAAFLPITEQAVFESLYGLSHEDLVRGGEDILAQKGEVGQALFSAGTGISSLRGVLAGLESESELLFLARGKREINEALAAYKETQRIVRDNSLSSRDWHELNNGLAVAQEALQAIEEKGKTKDRRLRQLERLRQLFPQLALRKEIQLHLAELGKVEVVPDDFPSRRQETEKALHTLMRREADLAEKLAQREKMDVISPYQAVLDAEEAIEDLHQRLGGYNKARKDQPNLEGMRISCKREAAEFLRMVRQDISLEEAETLRAVSGRRKIISDLAAHHKGLEQGLAQTEKELRDIQREIAVLDGEIGRLPQEKDGSSLSQACRLARKYGAIDADLAARARLVEDKKRSCLAALARLPLWSGGLEDLLALRLPLPETVRKYESAFQVHDEQQRDIQKERERLRTRLAKLQGDIHQHEESGSTPSEEELVIIRTQRDLGWQLLRRQWLRGEELGGEDLAFAQDLPLPEAYEKKVVLADTLADRLRHEADRVQAFASLRTEQQSLTEALAELEKEESQIILAFTAIHTEWQTLWLPCSITPLSPKEMLAWLVEAATLREKTEDLLANERELAQKSAERQELCATLAKELAALSEKIPAETDELEPLLLQGEAVFAQLTEIVEKRRKLIEKKADLLTDAALEESKQADFSQELESWRREWQEVAADLGGDRKIHPAEAGDLLENLRSCFSKLKEGEDLRRRIDGISRDNQLFVEAALTLAKRLAPAHVSQSPEEIVAQLKALLKQARTDKTLRDGYLKKEKSEKEEARLLAEERKALEQQLAELCRQAGRVLPEELEAAEKRSAQYQSLSKRLAQTERILIEGADGLPLGELESQAATIDPDDLSGEISRLTQEIEQDLAPESKRLAERIGEKRNQLRQMDGNASAAEAAEEGARILAKLRRLTERYIELKVAGHILKSEIERFRRENQTPVLAITSRYFKELTLGSFAGLQTDENDQGEPILVGTRANGDRVLVERMSTGTRDQLFLALRLASLEWRLAGHEPMPFILDDILVNADDARSRAALKILGEMAGKTQVILFTHHRRIVDEALQLAAGSGILVHELGS</sequence>
<name>A0A9X4ML14_9BACT</name>
<dbReference type="RefSeq" id="WP_307633729.1">
    <property type="nucleotide sequence ID" value="NZ_JAPHEH010000001.1"/>
</dbReference>
<evidence type="ECO:0000313" key="4">
    <source>
        <dbReference type="Proteomes" id="UP001154240"/>
    </source>
</evidence>
<protein>
    <submittedName>
        <fullName evidence="3">AAA family ATPase</fullName>
    </submittedName>
</protein>
<feature type="domain" description="YhaN AAA" evidence="2">
    <location>
        <begin position="1"/>
        <end position="202"/>
    </location>
</feature>
<feature type="coiled-coil region" evidence="1">
    <location>
        <begin position="493"/>
        <end position="520"/>
    </location>
</feature>
<comment type="caution">
    <text evidence="3">The sequence shown here is derived from an EMBL/GenBank/DDBJ whole genome shotgun (WGS) entry which is preliminary data.</text>
</comment>